<dbReference type="InterPro" id="IPR036116">
    <property type="entry name" value="FN3_sf"/>
</dbReference>
<keyword evidence="3" id="KW-0326">Glycosidase</keyword>
<dbReference type="KEGG" id="cvn:111136200"/>
<dbReference type="InterPro" id="IPR049167">
    <property type="entry name" value="GH39_C"/>
</dbReference>
<dbReference type="Gene3D" id="2.60.40.1500">
    <property type="entry name" value="Glycosyl hydrolase domain, family 39"/>
    <property type="match status" value="1"/>
</dbReference>
<feature type="region of interest" description="Disordered" evidence="5">
    <location>
        <begin position="1"/>
        <end position="24"/>
    </location>
</feature>
<proteinExistence type="inferred from homology"/>
<dbReference type="InterPro" id="IPR049165">
    <property type="entry name" value="GH39_as"/>
</dbReference>
<dbReference type="InterPro" id="IPR013783">
    <property type="entry name" value="Ig-like_fold"/>
</dbReference>
<comment type="similarity">
    <text evidence="1">Belongs to the glycosyl hydrolase 39 family.</text>
</comment>
<evidence type="ECO:0000259" key="6">
    <source>
        <dbReference type="Pfam" id="PF01229"/>
    </source>
</evidence>
<dbReference type="PROSITE" id="PS01027">
    <property type="entry name" value="GLYCOSYL_HYDROL_F39"/>
    <property type="match status" value="1"/>
</dbReference>
<evidence type="ECO:0000256" key="2">
    <source>
        <dbReference type="ARBA" id="ARBA00022801"/>
    </source>
</evidence>
<dbReference type="GeneID" id="111136200"/>
<dbReference type="AlphaFoldDB" id="A0A8B8ES38"/>
<dbReference type="SUPFAM" id="SSF49265">
    <property type="entry name" value="Fibronectin type III"/>
    <property type="match status" value="1"/>
</dbReference>
<gene>
    <name evidence="9" type="primary">LOC111136200</name>
</gene>
<evidence type="ECO:0000256" key="3">
    <source>
        <dbReference type="ARBA" id="ARBA00023295"/>
    </source>
</evidence>
<dbReference type="Gene3D" id="2.60.40.10">
    <property type="entry name" value="Immunoglobulins"/>
    <property type="match status" value="1"/>
</dbReference>
<dbReference type="InterPro" id="IPR049166">
    <property type="entry name" value="GH39_cat"/>
</dbReference>
<protein>
    <submittedName>
        <fullName evidence="9">Alpha-L-iduronidase-like isoform X1</fullName>
    </submittedName>
</protein>
<dbReference type="InterPro" id="IPR051923">
    <property type="entry name" value="Glycosyl_Hydrolase_39"/>
</dbReference>
<dbReference type="PANTHER" id="PTHR12631:SF8">
    <property type="entry name" value="ALPHA-L-IDURONIDASE"/>
    <property type="match status" value="1"/>
</dbReference>
<evidence type="ECO:0000256" key="4">
    <source>
        <dbReference type="PIRSR" id="PIRSR600514-1"/>
    </source>
</evidence>
<dbReference type="Pfam" id="PF01229">
    <property type="entry name" value="Glyco_hydro_39"/>
    <property type="match status" value="1"/>
</dbReference>
<dbReference type="RefSeq" id="XP_022342573.1">
    <property type="nucleotide sequence ID" value="XM_022486865.1"/>
</dbReference>
<keyword evidence="2" id="KW-0378">Hydrolase</keyword>
<dbReference type="PANTHER" id="PTHR12631">
    <property type="entry name" value="ALPHA-L-IDURONIDASE"/>
    <property type="match status" value="1"/>
</dbReference>
<evidence type="ECO:0000259" key="7">
    <source>
        <dbReference type="Pfam" id="PF21200"/>
    </source>
</evidence>
<name>A0A8B8ES38_CRAVI</name>
<evidence type="ECO:0000256" key="1">
    <source>
        <dbReference type="ARBA" id="ARBA00008875"/>
    </source>
</evidence>
<evidence type="ECO:0000313" key="9">
    <source>
        <dbReference type="RefSeq" id="XP_022342573.1"/>
    </source>
</evidence>
<reference evidence="9" key="1">
    <citation type="submission" date="2025-08" db="UniProtKB">
        <authorList>
            <consortium name="RefSeq"/>
        </authorList>
    </citation>
    <scope>IDENTIFICATION</scope>
    <source>
        <tissue evidence="9">Whole sample</tissue>
    </source>
</reference>
<dbReference type="InterPro" id="IPR017853">
    <property type="entry name" value="GH"/>
</dbReference>
<evidence type="ECO:0000256" key="5">
    <source>
        <dbReference type="SAM" id="MobiDB-lite"/>
    </source>
</evidence>
<feature type="domain" description="Alpha-L-iduronidase C-terminal" evidence="7">
    <location>
        <begin position="716"/>
        <end position="811"/>
    </location>
</feature>
<sequence>MSSLLNGTRRKSNSESDSISMDLEGDQSITQKMVKFDLSDNLTDESDGGSYYNGVKRRTANARFSRTSQEMEKGSFSFENMNLLDNFKNKGFGQKFRRTKSLYGVMPNCKFGPCGSILDDSATSLSCDNCYQLQRNTELVSHSSTSLSQFTDGHQKLSRMKYSLGHFLLVIYSLISLAVCVNSLEYSLNIDSKDVRNDLTHFWKSTGFCPPLPHKDAYKFDFSKDVQLNMALVGSLPHSGIKQVRIHWLLELVTVKATNGNVTYNFTKLDDVIALLWSHGLKPGFELMGNPSGFFNDFDNSTQVYLWKDMVTQLAQNYIAQFGLSEVMDWNFETWNEPDCHDFDDIKFSVQGFLNYYDACSEGLLAASPLLKFGGPGDGCDGPGNTKFSDALLSHVVNGTNFFSGKHGNRIDFLSYHRKGDGSSAKIYQDELKTVSDISKKYPSLSKVPFFNDEADPMVGWHKDLVWRADSTYAAMVAKVIAQHQNMMLAKHPLVINYTLLSNDNAFLSYVPYQFTQRTLTARFQMNNTITPYVQLVLKPVYMVMAALSLLGDKQLHTNLTVLNKFNSAVVGNDSSVGVLASLHVPYKGIPTSDAWQVAVLIYSSNDTSLSTSTDTINVSLDIDGSGDFAIMEYHVDNKVTNPYGIWVQQGKPSFPSVQQFREMRSQEGPKSSKVQYLKSKKNSHVYRHQTTQLVQPGVILIHVCAKSKLPPDQVTEVTVHNITVGQVLLTWSDGCVNTKCILYYDVEFSSKSSSGPYMKINNNSTSIVTAFNYVPDMKVLTDSSVTGFYRIRAVDYFQRPGAYSLPVEYPDSVKNTKNNQSK</sequence>
<dbReference type="SUPFAM" id="SSF51011">
    <property type="entry name" value="Glycosyl hydrolase domain"/>
    <property type="match status" value="1"/>
</dbReference>
<dbReference type="Pfam" id="PF21200">
    <property type="entry name" value="Glyco_hydro_39_C"/>
    <property type="match status" value="1"/>
</dbReference>
<keyword evidence="8" id="KW-1185">Reference proteome</keyword>
<dbReference type="PRINTS" id="PR00745">
    <property type="entry name" value="GLHYDRLASE39"/>
</dbReference>
<dbReference type="SUPFAM" id="SSF51445">
    <property type="entry name" value="(Trans)glycosidases"/>
    <property type="match status" value="1"/>
</dbReference>
<dbReference type="GO" id="GO:0003940">
    <property type="term" value="F:L-iduronidase activity"/>
    <property type="evidence" value="ECO:0007669"/>
    <property type="project" value="TreeGrafter"/>
</dbReference>
<dbReference type="Gene3D" id="3.20.20.80">
    <property type="entry name" value="Glycosidases"/>
    <property type="match status" value="1"/>
</dbReference>
<dbReference type="InterPro" id="IPR000514">
    <property type="entry name" value="Glyco_hydro_39"/>
</dbReference>
<dbReference type="OrthoDB" id="15153at2759"/>
<organism evidence="8 9">
    <name type="scientific">Crassostrea virginica</name>
    <name type="common">Eastern oyster</name>
    <dbReference type="NCBI Taxonomy" id="6565"/>
    <lineage>
        <taxon>Eukaryota</taxon>
        <taxon>Metazoa</taxon>
        <taxon>Spiralia</taxon>
        <taxon>Lophotrochozoa</taxon>
        <taxon>Mollusca</taxon>
        <taxon>Bivalvia</taxon>
        <taxon>Autobranchia</taxon>
        <taxon>Pteriomorphia</taxon>
        <taxon>Ostreida</taxon>
        <taxon>Ostreoidea</taxon>
        <taxon>Ostreidae</taxon>
        <taxon>Crassostrea</taxon>
    </lineage>
</organism>
<feature type="active site" description="Proton donor" evidence="4">
    <location>
        <position position="337"/>
    </location>
</feature>
<evidence type="ECO:0000313" key="8">
    <source>
        <dbReference type="Proteomes" id="UP000694844"/>
    </source>
</evidence>
<dbReference type="Proteomes" id="UP000694844">
    <property type="component" value="Chromosome 5"/>
</dbReference>
<accession>A0A8B8ES38</accession>
<dbReference type="GO" id="GO:0005975">
    <property type="term" value="P:carbohydrate metabolic process"/>
    <property type="evidence" value="ECO:0007669"/>
    <property type="project" value="InterPro"/>
</dbReference>
<feature type="domain" description="Glycosyl hydrolases family 39 N-terminal catalytic" evidence="6">
    <location>
        <begin position="189"/>
        <end position="673"/>
    </location>
</feature>